<dbReference type="OrthoDB" id="3650941at2759"/>
<dbReference type="AlphaFoldDB" id="A0A139IHK4"/>
<dbReference type="Proteomes" id="UP000073492">
    <property type="component" value="Unassembled WGS sequence"/>
</dbReference>
<evidence type="ECO:0000313" key="1">
    <source>
        <dbReference type="EMBL" id="KXT14062.1"/>
    </source>
</evidence>
<reference evidence="1 2" key="1">
    <citation type="submission" date="2015-07" db="EMBL/GenBank/DDBJ databases">
        <title>Comparative genomics of the Sigatoka disease complex on banana suggests a link between parallel evolutionary changes in Pseudocercospora fijiensis and Pseudocercospora eumusae and increased virulence on the banana host.</title>
        <authorList>
            <person name="Chang T.-C."/>
            <person name="Salvucci A."/>
            <person name="Crous P.W."/>
            <person name="Stergiopoulos I."/>
        </authorList>
    </citation>
    <scope>NUCLEOTIDE SEQUENCE [LARGE SCALE GENOMIC DNA]</scope>
    <source>
        <strain evidence="1 2">CBS 116634</strain>
    </source>
</reference>
<evidence type="ECO:0008006" key="3">
    <source>
        <dbReference type="Google" id="ProtNLM"/>
    </source>
</evidence>
<sequence length="332" mass="38038">MVYVASVAHDVMDELTDPEHVENGGHHQKFMVCDHCRAHGLPCNEAAVCDQCQLFEQPCIHKWCPNSRDSKADCSNNACRYTHRDSITTTEGEPTWIVVYGNLSGHWSHGRVAARSFDDEETSPGFQGLNTRQFAAVTYLNTQVQQGLGTLETLHYPCRCQFEQSGRGNSENRITISSQADPPHAAPLVQYWFPRSLREFVQTFPETEAVGEDHETDGELADLECDDLRDMDFRGRECCCSCGSRENYIALYRCGHWQCHACATVARNQYPWRCPICTRLSLWAFFVNDKSMTYQEFNLEDFEISDRDLGIRYETAMIRRDSMWILERATSI</sequence>
<comment type="caution">
    <text evidence="1">The sequence shown here is derived from an EMBL/GenBank/DDBJ whole genome shotgun (WGS) entry which is preliminary data.</text>
</comment>
<dbReference type="EMBL" id="LFZO01000095">
    <property type="protein sequence ID" value="KXT14062.1"/>
    <property type="molecule type" value="Genomic_DNA"/>
</dbReference>
<name>A0A139IHK4_9PEZI</name>
<organism evidence="1 2">
    <name type="scientific">Pseudocercospora musae</name>
    <dbReference type="NCBI Taxonomy" id="113226"/>
    <lineage>
        <taxon>Eukaryota</taxon>
        <taxon>Fungi</taxon>
        <taxon>Dikarya</taxon>
        <taxon>Ascomycota</taxon>
        <taxon>Pezizomycotina</taxon>
        <taxon>Dothideomycetes</taxon>
        <taxon>Dothideomycetidae</taxon>
        <taxon>Mycosphaerellales</taxon>
        <taxon>Mycosphaerellaceae</taxon>
        <taxon>Pseudocercospora</taxon>
    </lineage>
</organism>
<proteinExistence type="predicted"/>
<protein>
    <recommendedName>
        <fullName evidence="3">RING-type domain-containing protein</fullName>
    </recommendedName>
</protein>
<accession>A0A139IHK4</accession>
<gene>
    <name evidence="1" type="ORF">AC579_10550</name>
</gene>
<keyword evidence="2" id="KW-1185">Reference proteome</keyword>
<evidence type="ECO:0000313" key="2">
    <source>
        <dbReference type="Proteomes" id="UP000073492"/>
    </source>
</evidence>